<organism evidence="8 9">
    <name type="scientific">Dermacoccus abyssi</name>
    <dbReference type="NCBI Taxonomy" id="322596"/>
    <lineage>
        <taxon>Bacteria</taxon>
        <taxon>Bacillati</taxon>
        <taxon>Actinomycetota</taxon>
        <taxon>Actinomycetes</taxon>
        <taxon>Micrococcales</taxon>
        <taxon>Dermacoccaceae</taxon>
        <taxon>Dermacoccus</taxon>
    </lineage>
</organism>
<feature type="site" description="Positions MEP for the nucleophilic attack" evidence="7">
    <location>
        <position position="180"/>
    </location>
</feature>
<dbReference type="EC" id="2.7.7.60" evidence="7"/>
<dbReference type="Gene3D" id="3.90.550.10">
    <property type="entry name" value="Spore Coat Polysaccharide Biosynthesis Protein SpsA, Chain A"/>
    <property type="match status" value="1"/>
</dbReference>
<evidence type="ECO:0000256" key="2">
    <source>
        <dbReference type="ARBA" id="ARBA00004787"/>
    </source>
</evidence>
<dbReference type="CDD" id="cd02516">
    <property type="entry name" value="CDP-ME_synthetase"/>
    <property type="match status" value="1"/>
</dbReference>
<feature type="site" description="Positions MEP for the nucleophilic attack" evidence="7">
    <location>
        <position position="232"/>
    </location>
</feature>
<feature type="site" description="Transition state stabilizer" evidence="7">
    <location>
        <position position="15"/>
    </location>
</feature>
<keyword evidence="6 7" id="KW-0414">Isoprene biosynthesis</keyword>
<protein>
    <recommendedName>
        <fullName evidence="7">2-C-methyl-D-erythritol 4-phosphate cytidylyltransferase</fullName>
        <ecNumber evidence="7">2.7.7.60</ecNumber>
    </recommendedName>
    <alternativeName>
        <fullName evidence="7">4-diphosphocytidyl-2C-methyl-D-erythritol synthase</fullName>
    </alternativeName>
    <alternativeName>
        <fullName evidence="7">MEP cytidylyltransferase</fullName>
        <shortName evidence="7">MCT</shortName>
    </alternativeName>
</protein>
<evidence type="ECO:0000256" key="6">
    <source>
        <dbReference type="ARBA" id="ARBA00023229"/>
    </source>
</evidence>
<proteinExistence type="inferred from homology"/>
<dbReference type="Proteomes" id="UP000323565">
    <property type="component" value="Chromosome"/>
</dbReference>
<feature type="site" description="Transition state stabilizer" evidence="7">
    <location>
        <position position="22"/>
    </location>
</feature>
<accession>A0ABX5ZG56</accession>
<comment type="similarity">
    <text evidence="3 7">Belongs to the IspD/TarI cytidylyltransferase family. IspD subfamily.</text>
</comment>
<comment type="pathway">
    <text evidence="2 7">Isoprenoid biosynthesis; isopentenyl diphosphate biosynthesis via DXP pathway; isopentenyl diphosphate from 1-deoxy-D-xylulose 5-phosphate: step 2/6.</text>
</comment>
<dbReference type="SUPFAM" id="SSF53448">
    <property type="entry name" value="Nucleotide-diphospho-sugar transferases"/>
    <property type="match status" value="1"/>
</dbReference>
<evidence type="ECO:0000256" key="4">
    <source>
        <dbReference type="ARBA" id="ARBA00022679"/>
    </source>
</evidence>
<evidence type="ECO:0000313" key="8">
    <source>
        <dbReference type="EMBL" id="QEH94709.1"/>
    </source>
</evidence>
<gene>
    <name evidence="7" type="primary">ispD</name>
    <name evidence="8" type="ORF">FV141_11000</name>
</gene>
<evidence type="ECO:0000256" key="1">
    <source>
        <dbReference type="ARBA" id="ARBA00001282"/>
    </source>
</evidence>
<dbReference type="PROSITE" id="PS01295">
    <property type="entry name" value="ISPD"/>
    <property type="match status" value="1"/>
</dbReference>
<comment type="catalytic activity">
    <reaction evidence="1 7">
        <text>2-C-methyl-D-erythritol 4-phosphate + CTP + H(+) = 4-CDP-2-C-methyl-D-erythritol + diphosphate</text>
        <dbReference type="Rhea" id="RHEA:13429"/>
        <dbReference type="ChEBI" id="CHEBI:15378"/>
        <dbReference type="ChEBI" id="CHEBI:33019"/>
        <dbReference type="ChEBI" id="CHEBI:37563"/>
        <dbReference type="ChEBI" id="CHEBI:57823"/>
        <dbReference type="ChEBI" id="CHEBI:58262"/>
        <dbReference type="EC" id="2.7.7.60"/>
    </reaction>
</comment>
<name>A0ABX5ZG56_9MICO</name>
<dbReference type="InterPro" id="IPR029044">
    <property type="entry name" value="Nucleotide-diphossugar_trans"/>
</dbReference>
<evidence type="ECO:0000256" key="5">
    <source>
        <dbReference type="ARBA" id="ARBA00022695"/>
    </source>
</evidence>
<dbReference type="HAMAP" id="MF_00108">
    <property type="entry name" value="IspD"/>
    <property type="match status" value="1"/>
</dbReference>
<keyword evidence="5 7" id="KW-0548">Nucleotidyltransferase</keyword>
<dbReference type="Pfam" id="PF01128">
    <property type="entry name" value="IspD"/>
    <property type="match status" value="2"/>
</dbReference>
<comment type="function">
    <text evidence="7">Catalyzes the formation of 4-diphosphocytidyl-2-C-methyl-D-erythritol from CTP and 2-C-methyl-D-erythritol 4-phosphate (MEP).</text>
</comment>
<evidence type="ECO:0000256" key="3">
    <source>
        <dbReference type="ARBA" id="ARBA00009789"/>
    </source>
</evidence>
<dbReference type="InterPro" id="IPR034683">
    <property type="entry name" value="IspD/TarI"/>
</dbReference>
<evidence type="ECO:0000313" key="9">
    <source>
        <dbReference type="Proteomes" id="UP000323565"/>
    </source>
</evidence>
<dbReference type="InterPro" id="IPR018294">
    <property type="entry name" value="ISPD_synthase_CS"/>
</dbReference>
<dbReference type="PANTHER" id="PTHR32125:SF4">
    <property type="entry name" value="2-C-METHYL-D-ERYTHRITOL 4-PHOSPHATE CYTIDYLYLTRANSFERASE, CHLOROPLASTIC"/>
    <property type="match status" value="1"/>
</dbReference>
<sequence length="255" mass="25904">MNAGAVLVAAGLGTRLGAGKPKALVTLGGTPLVTHAVRRLVATGGVSHVVVVVPASHEDEFADVLSEFADGDVPVEIVAGGAERSDSVRCGLRALDRECDIVLVHDAARCLAPVELTERVLAALAAGADAVIPVVPVVDTIKVVEATETAGDDGEDDGRSAEGGAADAAALERVVSTPVRADLRAVQTPQGFRRSVLVAAHESGLDATDDAALIERAGGEVLVVDGDLFALKVTTPLDIVVAEHLLADSSKAEPV</sequence>
<dbReference type="InterPro" id="IPR050088">
    <property type="entry name" value="IspD/TarI_cytidylyltransf_bact"/>
</dbReference>
<dbReference type="InterPro" id="IPR001228">
    <property type="entry name" value="IspD"/>
</dbReference>
<evidence type="ECO:0000256" key="7">
    <source>
        <dbReference type="HAMAP-Rule" id="MF_00108"/>
    </source>
</evidence>
<reference evidence="8 9" key="1">
    <citation type="submission" date="2019-08" db="EMBL/GenBank/DDBJ databases">
        <title>Dermacoccus abyssi strain HZAU 226, whole genome Nanopore sequencing project.</title>
        <authorList>
            <person name="Guo A."/>
            <person name="Zhang X."/>
            <person name="Ruan Y."/>
            <person name="Liu W."/>
            <person name="Chen Q."/>
            <person name="Gu L."/>
        </authorList>
    </citation>
    <scope>NUCLEOTIDE SEQUENCE [LARGE SCALE GENOMIC DNA]</scope>
    <source>
        <strain evidence="8 9">HZAU 226</strain>
    </source>
</reference>
<dbReference type="GO" id="GO:0050518">
    <property type="term" value="F:2-C-methyl-D-erythritol 4-phosphate cytidylyltransferase activity"/>
    <property type="evidence" value="ECO:0007669"/>
    <property type="project" value="UniProtKB-EC"/>
</dbReference>
<keyword evidence="4 7" id="KW-0808">Transferase</keyword>
<dbReference type="PANTHER" id="PTHR32125">
    <property type="entry name" value="2-C-METHYL-D-ERYTHRITOL 4-PHOSPHATE CYTIDYLYLTRANSFERASE, CHLOROPLASTIC"/>
    <property type="match status" value="1"/>
</dbReference>
<keyword evidence="9" id="KW-1185">Reference proteome</keyword>
<dbReference type="EMBL" id="CP043031">
    <property type="protein sequence ID" value="QEH94709.1"/>
    <property type="molecule type" value="Genomic_DNA"/>
</dbReference>